<feature type="compositionally biased region" description="Polar residues" evidence="1">
    <location>
        <begin position="50"/>
        <end position="62"/>
    </location>
</feature>
<organism evidence="2 3">
    <name type="scientific">Fasciolopsis buskii</name>
    <dbReference type="NCBI Taxonomy" id="27845"/>
    <lineage>
        <taxon>Eukaryota</taxon>
        <taxon>Metazoa</taxon>
        <taxon>Spiralia</taxon>
        <taxon>Lophotrochozoa</taxon>
        <taxon>Platyhelminthes</taxon>
        <taxon>Trematoda</taxon>
        <taxon>Digenea</taxon>
        <taxon>Plagiorchiida</taxon>
        <taxon>Echinostomata</taxon>
        <taxon>Echinostomatoidea</taxon>
        <taxon>Fasciolidae</taxon>
        <taxon>Fasciolopsis</taxon>
    </lineage>
</organism>
<feature type="region of interest" description="Disordered" evidence="1">
    <location>
        <begin position="1"/>
        <end position="74"/>
    </location>
</feature>
<accession>A0A8E0RS43</accession>
<gene>
    <name evidence="2" type="ORF">FBUS_00604</name>
</gene>
<evidence type="ECO:0000313" key="3">
    <source>
        <dbReference type="Proteomes" id="UP000728185"/>
    </source>
</evidence>
<dbReference type="Proteomes" id="UP000728185">
    <property type="component" value="Unassembled WGS sequence"/>
</dbReference>
<name>A0A8E0RS43_9TREM</name>
<evidence type="ECO:0000256" key="1">
    <source>
        <dbReference type="SAM" id="MobiDB-lite"/>
    </source>
</evidence>
<sequence>MRASGSNLLRPKDDSHSNLLGQVVEESAPQAPSWQQRKRDKRGDVGESGADSSSRDTASTNGAGDRNPTDLMANSVAPVVHVAEHHQHTCDSGYESTVACLSASDAAYQYPFPAGQHTPHSNQPFG</sequence>
<evidence type="ECO:0000313" key="2">
    <source>
        <dbReference type="EMBL" id="KAA0186192.1"/>
    </source>
</evidence>
<dbReference type="EMBL" id="LUCM01009895">
    <property type="protein sequence ID" value="KAA0186192.1"/>
    <property type="molecule type" value="Genomic_DNA"/>
</dbReference>
<dbReference type="AlphaFoldDB" id="A0A8E0RS43"/>
<reference evidence="2" key="1">
    <citation type="submission" date="2019-05" db="EMBL/GenBank/DDBJ databases">
        <title>Annotation for the trematode Fasciolopsis buski.</title>
        <authorList>
            <person name="Choi Y.-J."/>
        </authorList>
    </citation>
    <scope>NUCLEOTIDE SEQUENCE</scope>
    <source>
        <strain evidence="2">HT</strain>
        <tissue evidence="2">Whole worm</tissue>
    </source>
</reference>
<comment type="caution">
    <text evidence="2">The sequence shown here is derived from an EMBL/GenBank/DDBJ whole genome shotgun (WGS) entry which is preliminary data.</text>
</comment>
<protein>
    <submittedName>
        <fullName evidence="2">Uncharacterized protein</fullName>
    </submittedName>
</protein>
<proteinExistence type="predicted"/>
<keyword evidence="3" id="KW-1185">Reference proteome</keyword>